<protein>
    <submittedName>
        <fullName evidence="2">Unplaced genomic scaffold CY34scaffold_170, whole genome shotgun sequence</fullName>
    </submittedName>
</protein>
<keyword evidence="3" id="KW-1185">Reference proteome</keyword>
<organism evidence="2 3">
    <name type="scientific">Suillus luteus UH-Slu-Lm8-n1</name>
    <dbReference type="NCBI Taxonomy" id="930992"/>
    <lineage>
        <taxon>Eukaryota</taxon>
        <taxon>Fungi</taxon>
        <taxon>Dikarya</taxon>
        <taxon>Basidiomycota</taxon>
        <taxon>Agaricomycotina</taxon>
        <taxon>Agaricomycetes</taxon>
        <taxon>Agaricomycetidae</taxon>
        <taxon>Boletales</taxon>
        <taxon>Suillineae</taxon>
        <taxon>Suillaceae</taxon>
        <taxon>Suillus</taxon>
    </lineage>
</organism>
<dbReference type="Proteomes" id="UP000054485">
    <property type="component" value="Unassembled WGS sequence"/>
</dbReference>
<accession>A0A0C9ZRU9</accession>
<feature type="region of interest" description="Disordered" evidence="1">
    <location>
        <begin position="1"/>
        <end position="32"/>
    </location>
</feature>
<evidence type="ECO:0000313" key="3">
    <source>
        <dbReference type="Proteomes" id="UP000054485"/>
    </source>
</evidence>
<proteinExistence type="predicted"/>
<evidence type="ECO:0000313" key="2">
    <source>
        <dbReference type="EMBL" id="KIK40490.1"/>
    </source>
</evidence>
<dbReference type="OrthoDB" id="420564at2759"/>
<name>A0A0C9ZRU9_9AGAM</name>
<dbReference type="InParanoid" id="A0A0C9ZRU9"/>
<evidence type="ECO:0000256" key="1">
    <source>
        <dbReference type="SAM" id="MobiDB-lite"/>
    </source>
</evidence>
<dbReference type="PANTHER" id="PTHR35179">
    <property type="entry name" value="PROTEIN CBG02620"/>
    <property type="match status" value="1"/>
</dbReference>
<reference evidence="2 3" key="1">
    <citation type="submission" date="2014-04" db="EMBL/GenBank/DDBJ databases">
        <authorList>
            <consortium name="DOE Joint Genome Institute"/>
            <person name="Kuo A."/>
            <person name="Ruytinx J."/>
            <person name="Rineau F."/>
            <person name="Colpaert J."/>
            <person name="Kohler A."/>
            <person name="Nagy L.G."/>
            <person name="Floudas D."/>
            <person name="Copeland A."/>
            <person name="Barry K.W."/>
            <person name="Cichocki N."/>
            <person name="Veneault-Fourrey C."/>
            <person name="LaButti K."/>
            <person name="Lindquist E.A."/>
            <person name="Lipzen A."/>
            <person name="Lundell T."/>
            <person name="Morin E."/>
            <person name="Murat C."/>
            <person name="Sun H."/>
            <person name="Tunlid A."/>
            <person name="Henrissat B."/>
            <person name="Grigoriev I.V."/>
            <person name="Hibbett D.S."/>
            <person name="Martin F."/>
            <person name="Nordberg H.P."/>
            <person name="Cantor M.N."/>
            <person name="Hua S.X."/>
        </authorList>
    </citation>
    <scope>NUCLEOTIDE SEQUENCE [LARGE SCALE GENOMIC DNA]</scope>
    <source>
        <strain evidence="2 3">UH-Slu-Lm8-n1</strain>
    </source>
</reference>
<dbReference type="HOGENOM" id="CLU_030046_0_1_1"/>
<dbReference type="STRING" id="930992.A0A0C9ZRU9"/>
<gene>
    <name evidence="2" type="ORF">CY34DRAFT_807173</name>
</gene>
<sequence length="410" mass="45308">MSTLQNAPAGPTRRANPFRPPRATEPSQTDTSFITKDLTSKVAKFKPSTDALDPVAITNVKPIASYSWIEAATPTIAVPGSPRVWFTGPQRVPADSGTRFVDQNAFYMRKMSPLVPIFAAIDDMDPSFDYKQFDIITDRNNLRKLLRWASGSSEEKDFRIDVDVVGWTCLFTRLEAENTDTVKGFMGYGHEYEKAATRVTRGCERATGHHRMISIDIGELKILLRFTIEACTSSTNDANDEDDLLAAFSGLGISGASASSNRDTKKPPATVPTVRGVSIIQTTPRKVVPQSSLIELKTRAIRREIDWAEIYPQLYLSQTAFLYIAKHDRGNFNTLEKVELGSESMQTHARRTEQGVAKLKLVLQDILDAAKKEDVGVGLSLVAKDGKLALYKRREGTGKALGKDITAKFS</sequence>
<dbReference type="AlphaFoldDB" id="A0A0C9ZRU9"/>
<dbReference type="EMBL" id="KN835301">
    <property type="protein sequence ID" value="KIK40490.1"/>
    <property type="molecule type" value="Genomic_DNA"/>
</dbReference>
<reference evidence="3" key="2">
    <citation type="submission" date="2015-01" db="EMBL/GenBank/DDBJ databases">
        <title>Evolutionary Origins and Diversification of the Mycorrhizal Mutualists.</title>
        <authorList>
            <consortium name="DOE Joint Genome Institute"/>
            <consortium name="Mycorrhizal Genomics Consortium"/>
            <person name="Kohler A."/>
            <person name="Kuo A."/>
            <person name="Nagy L.G."/>
            <person name="Floudas D."/>
            <person name="Copeland A."/>
            <person name="Barry K.W."/>
            <person name="Cichocki N."/>
            <person name="Veneault-Fourrey C."/>
            <person name="LaButti K."/>
            <person name="Lindquist E.A."/>
            <person name="Lipzen A."/>
            <person name="Lundell T."/>
            <person name="Morin E."/>
            <person name="Murat C."/>
            <person name="Riley R."/>
            <person name="Ohm R."/>
            <person name="Sun H."/>
            <person name="Tunlid A."/>
            <person name="Henrissat B."/>
            <person name="Grigoriev I.V."/>
            <person name="Hibbett D.S."/>
            <person name="Martin F."/>
        </authorList>
    </citation>
    <scope>NUCLEOTIDE SEQUENCE [LARGE SCALE GENOMIC DNA]</scope>
    <source>
        <strain evidence="3">UH-Slu-Lm8-n1</strain>
    </source>
</reference>
<dbReference type="PANTHER" id="PTHR35179:SF2">
    <property type="entry name" value="START DOMAIN-CONTAINING PROTEIN"/>
    <property type="match status" value="1"/>
</dbReference>